<keyword evidence="2" id="KW-1185">Reference proteome</keyword>
<sequence>MINKILIVHALDESTKFLSVFKEAFEEHYFAITSNKQEEIDKVHSKIKTLNEDDIFIFLGHGASYGLFAPSSTDIRIFDKKSANEMFENKNIVLLSCKSSDFIKELSTYKHIIGFADIPSSMKEIIAERDTFGTQRNIDEEDIKRYNQCYTNSIIKALKLLFHEKITFSQLAKYIEFFLNKEIILILEDKGKENRKDLAELLFEFRNEMVFKDK</sequence>
<organism evidence="1 2">
    <name type="scientific">Capnocytophaga gingivalis</name>
    <dbReference type="NCBI Taxonomy" id="1017"/>
    <lineage>
        <taxon>Bacteria</taxon>
        <taxon>Pseudomonadati</taxon>
        <taxon>Bacteroidota</taxon>
        <taxon>Flavobacteriia</taxon>
        <taxon>Flavobacteriales</taxon>
        <taxon>Flavobacteriaceae</taxon>
        <taxon>Capnocytophaga</taxon>
    </lineage>
</organism>
<name>A0ABU5Z7J2_9FLAO</name>
<evidence type="ECO:0000313" key="1">
    <source>
        <dbReference type="EMBL" id="MEB3074920.1"/>
    </source>
</evidence>
<proteinExistence type="predicted"/>
<gene>
    <name evidence="1" type="ORF">VJJ08_06360</name>
</gene>
<evidence type="ECO:0008006" key="3">
    <source>
        <dbReference type="Google" id="ProtNLM"/>
    </source>
</evidence>
<dbReference type="Proteomes" id="UP001311730">
    <property type="component" value="Unassembled WGS sequence"/>
</dbReference>
<dbReference type="RefSeq" id="WP_323983218.1">
    <property type="nucleotide sequence ID" value="NZ_JAYKBW010000006.1"/>
</dbReference>
<protein>
    <recommendedName>
        <fullName evidence="3">CHAT domain-containing protein</fullName>
    </recommendedName>
</protein>
<reference evidence="1 2" key="1">
    <citation type="submission" date="2023-12" db="EMBL/GenBank/DDBJ databases">
        <title>Genomic sequences of Capnocytophaga and Parvimonas strains.</title>
        <authorList>
            <person name="Watt R.M."/>
            <person name="Wang M."/>
            <person name="Yang T."/>
            <person name="Tong W.M."/>
        </authorList>
    </citation>
    <scope>NUCLEOTIDE SEQUENCE [LARGE SCALE GENOMIC DNA]</scope>
    <source>
        <strain evidence="1 2">CCUG 13096</strain>
    </source>
</reference>
<dbReference type="EMBL" id="JAYKBW010000006">
    <property type="protein sequence ID" value="MEB3074920.1"/>
    <property type="molecule type" value="Genomic_DNA"/>
</dbReference>
<accession>A0ABU5Z7J2</accession>
<comment type="caution">
    <text evidence="1">The sequence shown here is derived from an EMBL/GenBank/DDBJ whole genome shotgun (WGS) entry which is preliminary data.</text>
</comment>
<evidence type="ECO:0000313" key="2">
    <source>
        <dbReference type="Proteomes" id="UP001311730"/>
    </source>
</evidence>